<dbReference type="RefSeq" id="WP_161895427.1">
    <property type="nucleotide sequence ID" value="NZ_BJOV01000003.1"/>
</dbReference>
<organism evidence="2 3">
    <name type="scientific">Gordonia spumicola</name>
    <dbReference type="NCBI Taxonomy" id="589161"/>
    <lineage>
        <taxon>Bacteria</taxon>
        <taxon>Bacillati</taxon>
        <taxon>Actinomycetota</taxon>
        <taxon>Actinomycetes</taxon>
        <taxon>Mycobacteriales</taxon>
        <taxon>Gordoniaceae</taxon>
        <taxon>Gordonia</taxon>
    </lineage>
</organism>
<dbReference type="Proteomes" id="UP000444960">
    <property type="component" value="Unassembled WGS sequence"/>
</dbReference>
<dbReference type="AlphaFoldDB" id="A0A7I9V8U7"/>
<dbReference type="EMBL" id="BJOV01000003">
    <property type="protein sequence ID" value="GEE01664.1"/>
    <property type="molecule type" value="Genomic_DNA"/>
</dbReference>
<evidence type="ECO:0000313" key="3">
    <source>
        <dbReference type="Proteomes" id="UP000444960"/>
    </source>
</evidence>
<evidence type="ECO:0000259" key="1">
    <source>
        <dbReference type="Pfam" id="PF05257"/>
    </source>
</evidence>
<protein>
    <recommendedName>
        <fullName evidence="1">Peptidase C51 domain-containing protein</fullName>
    </recommendedName>
</protein>
<proteinExistence type="predicted"/>
<feature type="domain" description="Peptidase C51" evidence="1">
    <location>
        <begin position="81"/>
        <end position="171"/>
    </location>
</feature>
<evidence type="ECO:0000313" key="2">
    <source>
        <dbReference type="EMBL" id="GEE01664.1"/>
    </source>
</evidence>
<gene>
    <name evidence="2" type="ORF">nbrc107696_21100</name>
</gene>
<dbReference type="Pfam" id="PF05257">
    <property type="entry name" value="CHAP"/>
    <property type="match status" value="1"/>
</dbReference>
<comment type="caution">
    <text evidence="2">The sequence shown here is derived from an EMBL/GenBank/DDBJ whole genome shotgun (WGS) entry which is preliminary data.</text>
</comment>
<reference evidence="3" key="1">
    <citation type="submission" date="2019-06" db="EMBL/GenBank/DDBJ databases">
        <title>Gordonia isolated from sludge of a wastewater treatment plant.</title>
        <authorList>
            <person name="Tamura T."/>
            <person name="Aoyama K."/>
            <person name="Kang Y."/>
            <person name="Saito S."/>
            <person name="Akiyama N."/>
            <person name="Yazawa K."/>
            <person name="Gonoi T."/>
            <person name="Mikami Y."/>
        </authorList>
    </citation>
    <scope>NUCLEOTIDE SEQUENCE [LARGE SCALE GENOMIC DNA]</scope>
    <source>
        <strain evidence="3">NBRC 107696</strain>
    </source>
</reference>
<dbReference type="OrthoDB" id="9812962at2"/>
<accession>A0A7I9V8U7</accession>
<sequence>MSKVPRAAWIMLAVIVVLGGGSLIAVQTGAAQSVLSMLDDDGPDYPTLDTSRLTAAQQRIVEVTHTEFDAQPPGTKYSDGVDESWCADFVSWVMHSSDVVYTNPNSGGWRIPGVATLTEYFQSRGDFRSADSGYRPKLGDVVLYAADSKFGQHTNIVLRDDDGVLTTVGGNEAGRIRIGSFAPATDAGLVGYGVL</sequence>
<name>A0A7I9V8U7_9ACTN</name>
<keyword evidence="3" id="KW-1185">Reference proteome</keyword>
<dbReference type="InterPro" id="IPR007921">
    <property type="entry name" value="CHAP_dom"/>
</dbReference>